<reference evidence="2" key="1">
    <citation type="submission" date="2023-07" db="EMBL/GenBank/DDBJ databases">
        <title>The genome sequence of Rhodocytophaga aerolata KACC 12507.</title>
        <authorList>
            <person name="Zhang X."/>
        </authorList>
    </citation>
    <scope>NUCLEOTIDE SEQUENCE</scope>
    <source>
        <strain evidence="2">KACC 12507</strain>
    </source>
</reference>
<dbReference type="EMBL" id="JAUKPO010000010">
    <property type="protein sequence ID" value="MDO1448126.1"/>
    <property type="molecule type" value="Genomic_DNA"/>
</dbReference>
<feature type="signal peptide" evidence="1">
    <location>
        <begin position="1"/>
        <end position="19"/>
    </location>
</feature>
<dbReference type="Gene3D" id="2.60.40.10">
    <property type="entry name" value="Immunoglobulins"/>
    <property type="match status" value="1"/>
</dbReference>
<sequence>MMKPVLLAIFLWLTFYPLAAQQGCTDPQATNYNPNATHNNGSCSYATTNYTLPQGVLLNTNLNENSGLAYVNGDLWTFNDGGNAASLYKINPATGQILRTVPVTNATNVDWEDITADDQYLYIGDFGNNANGNRQDLKIYKITLTDLYNDPVLGVNAEVINFAYSDQTDFTPKGENRTEFDCEAFFVRNNQLHLFSKDWIGPLYQTKHYIVPTAPGSYVATLEETFNVNGAITGADIARDNTNEIVLIGYHPNPFDSKLFMWLLFDYHDDSFFSGNKRRIELGFAFVKGQIEGVTYIGEGIGYMASERVDILNLPANLYTFTSVNWVPLPVNLLNFNVTYTSPDIQISWQTATETESGYFALERSVDAILFEEIHRQAAAGTSNSIQSYRYTDRKEGSHTYYYRLKMVDKNGKFTYSSIQTIDVTDKRILQINPVPARRGEYLEVTYSPGNTPSPIQISLWDTKGYTWLQGNYLSYPASGIKLDTTHLPPGIYILQVADTQEVITQKILIL</sequence>
<name>A0ABT8R7P5_9BACT</name>
<dbReference type="InterPro" id="IPR026444">
    <property type="entry name" value="Secre_tail"/>
</dbReference>
<keyword evidence="1" id="KW-0732">Signal</keyword>
<comment type="caution">
    <text evidence="2">The sequence shown here is derived from an EMBL/GenBank/DDBJ whole genome shotgun (WGS) entry which is preliminary data.</text>
</comment>
<dbReference type="SUPFAM" id="SSF63825">
    <property type="entry name" value="YWTD domain"/>
    <property type="match status" value="1"/>
</dbReference>
<feature type="chain" id="PRO_5046588025" evidence="1">
    <location>
        <begin position="20"/>
        <end position="511"/>
    </location>
</feature>
<gene>
    <name evidence="2" type="ORF">Q0590_17765</name>
</gene>
<dbReference type="RefSeq" id="WP_302038928.1">
    <property type="nucleotide sequence ID" value="NZ_JAUKPO010000010.1"/>
</dbReference>
<organism evidence="2 3">
    <name type="scientific">Rhodocytophaga aerolata</name>
    <dbReference type="NCBI Taxonomy" id="455078"/>
    <lineage>
        <taxon>Bacteria</taxon>
        <taxon>Pseudomonadati</taxon>
        <taxon>Bacteroidota</taxon>
        <taxon>Cytophagia</taxon>
        <taxon>Cytophagales</taxon>
        <taxon>Rhodocytophagaceae</taxon>
        <taxon>Rhodocytophaga</taxon>
    </lineage>
</organism>
<dbReference type="Proteomes" id="UP001168528">
    <property type="component" value="Unassembled WGS sequence"/>
</dbReference>
<protein>
    <submittedName>
        <fullName evidence="2">T9SS type A sorting domain-containing protein</fullName>
    </submittedName>
</protein>
<evidence type="ECO:0000313" key="2">
    <source>
        <dbReference type="EMBL" id="MDO1448126.1"/>
    </source>
</evidence>
<proteinExistence type="predicted"/>
<accession>A0ABT8R7P5</accession>
<evidence type="ECO:0000313" key="3">
    <source>
        <dbReference type="Proteomes" id="UP001168528"/>
    </source>
</evidence>
<dbReference type="InterPro" id="IPR013783">
    <property type="entry name" value="Ig-like_fold"/>
</dbReference>
<keyword evidence="3" id="KW-1185">Reference proteome</keyword>
<dbReference type="NCBIfam" id="TIGR04183">
    <property type="entry name" value="Por_Secre_tail"/>
    <property type="match status" value="1"/>
</dbReference>
<evidence type="ECO:0000256" key="1">
    <source>
        <dbReference type="SAM" id="SignalP"/>
    </source>
</evidence>